<name>A0AAV7Y1G2_9NEOP</name>
<sequence>MGAYAVVEYTLMALMVVCNLFILVAYAVGRVSRGYNNTLRLPSSGRLVLNLVLADLLVGVGLCYFSIFKFWPDMAAYLAKYQVPCVLRFAICFLSMNGSHCALLVVALDRYIAIVHTLYYKDFMTTRVSWCLILVGWCTPLCGSAALFFVNEWRPDVPVCDEHHIVPQFLIWFALPSNVFVLLAISVAHWRVHQEVKAFTRRCADPDFVASSASRRSYGCRKSAQVLLRMTTTFIVCWTPLDLMLVTMVVVGPKLWLLVLFEATFLLGMTSFLLNPFMYVWQTEAIRRPLAAALVSLSLLRPAVLAARGPRGPRGPSSLPRADARSRGVFAITRASVLSVSHSSSSSAHTTQSSVPP</sequence>
<keyword evidence="4 11" id="KW-0812">Transmembrane</keyword>
<feature type="transmembrane region" description="Helical" evidence="11">
    <location>
        <begin position="6"/>
        <end position="26"/>
    </location>
</feature>
<dbReference type="Pfam" id="PF00001">
    <property type="entry name" value="7tm_1"/>
    <property type="match status" value="1"/>
</dbReference>
<dbReference type="CDD" id="cd00637">
    <property type="entry name" value="7tm_classA_rhodopsin-like"/>
    <property type="match status" value="1"/>
</dbReference>
<dbReference type="AlphaFoldDB" id="A0AAV7Y1G2"/>
<keyword evidence="3" id="KW-1003">Cell membrane</keyword>
<feature type="transmembrane region" description="Helical" evidence="11">
    <location>
        <begin position="87"/>
        <end position="108"/>
    </location>
</feature>
<dbReference type="EMBL" id="JAPTSV010000001">
    <property type="protein sequence ID" value="KAJ1531493.1"/>
    <property type="molecule type" value="Genomic_DNA"/>
</dbReference>
<dbReference type="InterPro" id="IPR000276">
    <property type="entry name" value="GPCR_Rhodpsn"/>
</dbReference>
<keyword evidence="8" id="KW-0675">Receptor</keyword>
<evidence type="ECO:0000256" key="4">
    <source>
        <dbReference type="ARBA" id="ARBA00022692"/>
    </source>
</evidence>
<dbReference type="PANTHER" id="PTHR24246">
    <property type="entry name" value="OLFACTORY RECEPTOR AND ADENOSINE RECEPTOR"/>
    <property type="match status" value="1"/>
</dbReference>
<feature type="transmembrane region" description="Helical" evidence="11">
    <location>
        <begin position="226"/>
        <end position="249"/>
    </location>
</feature>
<feature type="transmembrane region" description="Helical" evidence="11">
    <location>
        <begin position="128"/>
        <end position="149"/>
    </location>
</feature>
<dbReference type="SUPFAM" id="SSF81321">
    <property type="entry name" value="Family A G protein-coupled receptor-like"/>
    <property type="match status" value="1"/>
</dbReference>
<evidence type="ECO:0000256" key="7">
    <source>
        <dbReference type="ARBA" id="ARBA00023136"/>
    </source>
</evidence>
<keyword evidence="14" id="KW-1185">Reference proteome</keyword>
<feature type="transmembrane region" description="Helical" evidence="11">
    <location>
        <begin position="169"/>
        <end position="192"/>
    </location>
</feature>
<keyword evidence="10" id="KW-0807">Transducer</keyword>
<comment type="similarity">
    <text evidence="2">Belongs to the G-protein coupled receptor 1 family.</text>
</comment>
<keyword evidence="6" id="KW-0297">G-protein coupled receptor</keyword>
<dbReference type="GO" id="GO:0004930">
    <property type="term" value="F:G protein-coupled receptor activity"/>
    <property type="evidence" value="ECO:0007669"/>
    <property type="project" value="UniProtKB-KW"/>
</dbReference>
<keyword evidence="9" id="KW-0325">Glycoprotein</keyword>
<accession>A0AAV7Y1G2</accession>
<comment type="caution">
    <text evidence="13">The sequence shown here is derived from an EMBL/GenBank/DDBJ whole genome shotgun (WGS) entry which is preliminary data.</text>
</comment>
<keyword evidence="7 11" id="KW-0472">Membrane</keyword>
<reference evidence="13" key="1">
    <citation type="submission" date="2022-12" db="EMBL/GenBank/DDBJ databases">
        <title>Chromosome-level genome assembly of the bean flower thrips Megalurothrips usitatus.</title>
        <authorList>
            <person name="Ma L."/>
            <person name="Liu Q."/>
            <person name="Li H."/>
            <person name="Cai W."/>
        </authorList>
    </citation>
    <scope>NUCLEOTIDE SEQUENCE</scope>
    <source>
        <strain evidence="13">Cailab_2022a</strain>
    </source>
</reference>
<proteinExistence type="inferred from homology"/>
<evidence type="ECO:0000256" key="10">
    <source>
        <dbReference type="ARBA" id="ARBA00023224"/>
    </source>
</evidence>
<dbReference type="PANTHER" id="PTHR24246:SF27">
    <property type="entry name" value="ADENOSINE RECEPTOR, ISOFORM A"/>
    <property type="match status" value="1"/>
</dbReference>
<evidence type="ECO:0000256" key="9">
    <source>
        <dbReference type="ARBA" id="ARBA00023180"/>
    </source>
</evidence>
<evidence type="ECO:0000256" key="1">
    <source>
        <dbReference type="ARBA" id="ARBA00004651"/>
    </source>
</evidence>
<dbReference type="PRINTS" id="PR00237">
    <property type="entry name" value="GPCRRHODOPSN"/>
</dbReference>
<comment type="subcellular location">
    <subcellularLocation>
        <location evidence="1">Cell membrane</location>
        <topology evidence="1">Multi-pass membrane protein</topology>
    </subcellularLocation>
</comment>
<feature type="transmembrane region" description="Helical" evidence="11">
    <location>
        <begin position="47"/>
        <end position="67"/>
    </location>
</feature>
<dbReference type="PROSITE" id="PS50262">
    <property type="entry name" value="G_PROTEIN_RECEP_F1_2"/>
    <property type="match status" value="1"/>
</dbReference>
<evidence type="ECO:0000259" key="12">
    <source>
        <dbReference type="PROSITE" id="PS50262"/>
    </source>
</evidence>
<evidence type="ECO:0000256" key="5">
    <source>
        <dbReference type="ARBA" id="ARBA00022989"/>
    </source>
</evidence>
<dbReference type="InterPro" id="IPR017452">
    <property type="entry name" value="GPCR_Rhodpsn_7TM"/>
</dbReference>
<evidence type="ECO:0000256" key="2">
    <source>
        <dbReference type="ARBA" id="ARBA00010663"/>
    </source>
</evidence>
<organism evidence="13 14">
    <name type="scientific">Megalurothrips usitatus</name>
    <name type="common">bean blossom thrips</name>
    <dbReference type="NCBI Taxonomy" id="439358"/>
    <lineage>
        <taxon>Eukaryota</taxon>
        <taxon>Metazoa</taxon>
        <taxon>Ecdysozoa</taxon>
        <taxon>Arthropoda</taxon>
        <taxon>Hexapoda</taxon>
        <taxon>Insecta</taxon>
        <taxon>Pterygota</taxon>
        <taxon>Neoptera</taxon>
        <taxon>Paraneoptera</taxon>
        <taxon>Thysanoptera</taxon>
        <taxon>Terebrantia</taxon>
        <taxon>Thripoidea</taxon>
        <taxon>Thripidae</taxon>
        <taxon>Megalurothrips</taxon>
    </lineage>
</organism>
<protein>
    <recommendedName>
        <fullName evidence="12">G-protein coupled receptors family 1 profile domain-containing protein</fullName>
    </recommendedName>
</protein>
<dbReference type="Gene3D" id="1.20.1070.10">
    <property type="entry name" value="Rhodopsin 7-helix transmembrane proteins"/>
    <property type="match status" value="1"/>
</dbReference>
<evidence type="ECO:0000256" key="11">
    <source>
        <dbReference type="SAM" id="Phobius"/>
    </source>
</evidence>
<evidence type="ECO:0000313" key="14">
    <source>
        <dbReference type="Proteomes" id="UP001075354"/>
    </source>
</evidence>
<evidence type="ECO:0000313" key="13">
    <source>
        <dbReference type="EMBL" id="KAJ1531493.1"/>
    </source>
</evidence>
<keyword evidence="5 11" id="KW-1133">Transmembrane helix</keyword>
<feature type="transmembrane region" description="Helical" evidence="11">
    <location>
        <begin position="255"/>
        <end position="281"/>
    </location>
</feature>
<evidence type="ECO:0000256" key="8">
    <source>
        <dbReference type="ARBA" id="ARBA00023170"/>
    </source>
</evidence>
<gene>
    <name evidence="13" type="ORF">ONE63_000168</name>
</gene>
<evidence type="ECO:0000256" key="3">
    <source>
        <dbReference type="ARBA" id="ARBA00022475"/>
    </source>
</evidence>
<dbReference type="Proteomes" id="UP001075354">
    <property type="component" value="Chromosome 1"/>
</dbReference>
<dbReference type="GO" id="GO:0005886">
    <property type="term" value="C:plasma membrane"/>
    <property type="evidence" value="ECO:0007669"/>
    <property type="project" value="UniProtKB-SubCell"/>
</dbReference>
<evidence type="ECO:0000256" key="6">
    <source>
        <dbReference type="ARBA" id="ARBA00023040"/>
    </source>
</evidence>
<feature type="domain" description="G-protein coupled receptors family 1 profile" evidence="12">
    <location>
        <begin position="18"/>
        <end position="279"/>
    </location>
</feature>